<dbReference type="PROSITE" id="PS51450">
    <property type="entry name" value="LRR"/>
    <property type="match status" value="4"/>
</dbReference>
<dbReference type="Pfam" id="PF13855">
    <property type="entry name" value="LRR_8"/>
    <property type="match status" value="2"/>
</dbReference>
<evidence type="ECO:0000256" key="6">
    <source>
        <dbReference type="SAM" id="SignalP"/>
    </source>
</evidence>
<dbReference type="Gene3D" id="2.60.40.10">
    <property type="entry name" value="Immunoglobulins"/>
    <property type="match status" value="1"/>
</dbReference>
<feature type="chain" id="PRO_5045543691" description="Ig-like domain-containing protein" evidence="6">
    <location>
        <begin position="19"/>
        <end position="789"/>
    </location>
</feature>
<dbReference type="EMBL" id="CP092870">
    <property type="protein sequence ID" value="UYV70673.1"/>
    <property type="molecule type" value="Genomic_DNA"/>
</dbReference>
<dbReference type="PANTHER" id="PTHR24366:SF96">
    <property type="entry name" value="LEUCINE RICH REPEAT CONTAINING 53"/>
    <property type="match status" value="1"/>
</dbReference>
<keyword evidence="3" id="KW-0677">Repeat</keyword>
<evidence type="ECO:0000256" key="2">
    <source>
        <dbReference type="ARBA" id="ARBA00022729"/>
    </source>
</evidence>
<dbReference type="Proteomes" id="UP001235939">
    <property type="component" value="Chromosome 08"/>
</dbReference>
<feature type="signal peptide" evidence="6">
    <location>
        <begin position="1"/>
        <end position="18"/>
    </location>
</feature>
<dbReference type="InterPro" id="IPR003598">
    <property type="entry name" value="Ig_sub2"/>
</dbReference>
<dbReference type="PRINTS" id="PR00019">
    <property type="entry name" value="LEURICHRPT"/>
</dbReference>
<dbReference type="Pfam" id="PF07679">
    <property type="entry name" value="I-set"/>
    <property type="match status" value="1"/>
</dbReference>
<dbReference type="InterPro" id="IPR000483">
    <property type="entry name" value="Cys-rich_flank_reg_C"/>
</dbReference>
<name>A0ABY6KPU1_9ARAC</name>
<dbReference type="SMART" id="SM00409">
    <property type="entry name" value="IG"/>
    <property type="match status" value="1"/>
</dbReference>
<dbReference type="InterPro" id="IPR003591">
    <property type="entry name" value="Leu-rich_rpt_typical-subtyp"/>
</dbReference>
<keyword evidence="1" id="KW-0433">Leucine-rich repeat</keyword>
<dbReference type="SUPFAM" id="SSF52058">
    <property type="entry name" value="L domain-like"/>
    <property type="match status" value="1"/>
</dbReference>
<keyword evidence="4" id="KW-1015">Disulfide bond</keyword>
<dbReference type="InterPro" id="IPR013098">
    <property type="entry name" value="Ig_I-set"/>
</dbReference>
<accession>A0ABY6KPU1</accession>
<dbReference type="InterPro" id="IPR003599">
    <property type="entry name" value="Ig_sub"/>
</dbReference>
<keyword evidence="5" id="KW-0325">Glycoprotein</keyword>
<evidence type="ECO:0000313" key="9">
    <source>
        <dbReference type="Proteomes" id="UP001235939"/>
    </source>
</evidence>
<organism evidence="8 9">
    <name type="scientific">Cordylochernes scorpioides</name>
    <dbReference type="NCBI Taxonomy" id="51811"/>
    <lineage>
        <taxon>Eukaryota</taxon>
        <taxon>Metazoa</taxon>
        <taxon>Ecdysozoa</taxon>
        <taxon>Arthropoda</taxon>
        <taxon>Chelicerata</taxon>
        <taxon>Arachnida</taxon>
        <taxon>Pseudoscorpiones</taxon>
        <taxon>Cheliferoidea</taxon>
        <taxon>Chernetidae</taxon>
        <taxon>Cordylochernes</taxon>
    </lineage>
</organism>
<dbReference type="PROSITE" id="PS50835">
    <property type="entry name" value="IG_LIKE"/>
    <property type="match status" value="1"/>
</dbReference>
<evidence type="ECO:0000256" key="5">
    <source>
        <dbReference type="ARBA" id="ARBA00023180"/>
    </source>
</evidence>
<evidence type="ECO:0000256" key="4">
    <source>
        <dbReference type="ARBA" id="ARBA00023157"/>
    </source>
</evidence>
<reference evidence="8 9" key="1">
    <citation type="submission" date="2022-01" db="EMBL/GenBank/DDBJ databases">
        <title>A chromosomal length assembly of Cordylochernes scorpioides.</title>
        <authorList>
            <person name="Zeh D."/>
            <person name="Zeh J."/>
        </authorList>
    </citation>
    <scope>NUCLEOTIDE SEQUENCE [LARGE SCALE GENOMIC DNA]</scope>
    <source>
        <strain evidence="8">IN4F17</strain>
        <tissue evidence="8">Whole Body</tissue>
    </source>
</reference>
<dbReference type="SMART" id="SM00082">
    <property type="entry name" value="LRRCT"/>
    <property type="match status" value="1"/>
</dbReference>
<protein>
    <recommendedName>
        <fullName evidence="7">Ig-like domain-containing protein</fullName>
    </recommendedName>
</protein>
<dbReference type="SMART" id="SM00365">
    <property type="entry name" value="LRR_SD22"/>
    <property type="match status" value="5"/>
</dbReference>
<evidence type="ECO:0000256" key="1">
    <source>
        <dbReference type="ARBA" id="ARBA00022614"/>
    </source>
</evidence>
<proteinExistence type="predicted"/>
<evidence type="ECO:0000259" key="7">
    <source>
        <dbReference type="PROSITE" id="PS50835"/>
    </source>
</evidence>
<dbReference type="InterPro" id="IPR013783">
    <property type="entry name" value="Ig-like_fold"/>
</dbReference>
<dbReference type="Gene3D" id="3.80.10.10">
    <property type="entry name" value="Ribonuclease Inhibitor"/>
    <property type="match status" value="2"/>
</dbReference>
<dbReference type="InterPro" id="IPR036179">
    <property type="entry name" value="Ig-like_dom_sf"/>
</dbReference>
<evidence type="ECO:0000256" key="3">
    <source>
        <dbReference type="ARBA" id="ARBA00022737"/>
    </source>
</evidence>
<dbReference type="SMART" id="SM00408">
    <property type="entry name" value="IGc2"/>
    <property type="match status" value="1"/>
</dbReference>
<dbReference type="SUPFAM" id="SSF48726">
    <property type="entry name" value="Immunoglobulin"/>
    <property type="match status" value="1"/>
</dbReference>
<keyword evidence="2 6" id="KW-0732">Signal</keyword>
<feature type="domain" description="Ig-like" evidence="7">
    <location>
        <begin position="433"/>
        <end position="506"/>
    </location>
</feature>
<sequence>MPLWLVPWLLATIACSLADDPCPTAGSCLCVESPESNKPICMSQLLTDDVLPSTTQILRLHNSHLTQLSVPALPNLHHIYASNNSALALVHVPSIPALVYLDLSHNALVSVDVPHQDHLTTFNLTHNRLTKVLPGIKQLPSLQILDLSHNWLSEWPQPLPLSNLTFLNLSHNNFSAIRPAWLEPLISLKHLDLCHNRLTTIPNDLSWSLLHLEYLDLSHNSISAIGLLSFRNLHQLQYLDLSNNALLNLQDNCLRYLTRLQFLDLSFNPLRRLHGIFVTLARLRRLDLRHLSQLELIEAESFKGLESLEVLLASHSALSDIQIGAFEPLVALKSLDLSHNNLTRLPTYLFRPLSALRAIVLRGNPWQCDCYMYWVLLWLDSSVKTNMVDTEGTHCGSPAPLQGQPLLESLNHHMTCINVTINDFQPLVRHRVGNTIQLHCAAAGVPQPATHWVTPQGRLRSDEEGRLLQQDNGTLVIQDLRRGDNGFYHCIASNPMGKSFARVRLALDYDFLVHVKLVSLLVGLATSVGFLLLTLLTICIQSLLHRCGIESPCLVGAASSPKAQQIRRILESMEQYKTQQLERLRENYTFQVQRIKDNCMQQMERLRDSYSGQIEHLRNIRDYGNHQIDRIRDNYYFQVQRVRDYSTSQIDWLRENYIFQRNRIRKFSTHQLVRLRENYKLQQQHLNKILETLNLENCKTNCSRTDSIMMEPELEPPPPFMMGEPRPLRDDTSSLVSSAYFTPDESDSESPTIHLFLEGVELSPLALPSLHDDGPLPETLFPTLLSCNL</sequence>
<dbReference type="SMART" id="SM00369">
    <property type="entry name" value="LRR_TYP"/>
    <property type="match status" value="10"/>
</dbReference>
<keyword evidence="9" id="KW-1185">Reference proteome</keyword>
<dbReference type="InterPro" id="IPR001611">
    <property type="entry name" value="Leu-rich_rpt"/>
</dbReference>
<dbReference type="PANTHER" id="PTHR24366">
    <property type="entry name" value="IG(IMMUNOGLOBULIN) AND LRR(LEUCINE RICH REPEAT) DOMAINS"/>
    <property type="match status" value="1"/>
</dbReference>
<dbReference type="InterPro" id="IPR032675">
    <property type="entry name" value="LRR_dom_sf"/>
</dbReference>
<dbReference type="InterPro" id="IPR007110">
    <property type="entry name" value="Ig-like_dom"/>
</dbReference>
<evidence type="ECO:0000313" key="8">
    <source>
        <dbReference type="EMBL" id="UYV70673.1"/>
    </source>
</evidence>
<gene>
    <name evidence="8" type="ORF">LAZ67_8000237</name>
</gene>